<evidence type="ECO:0000313" key="1">
    <source>
        <dbReference type="EMBL" id="MCD7456305.1"/>
    </source>
</evidence>
<reference evidence="1 2" key="1">
    <citation type="journal article" date="2021" name="BMC Genomics">
        <title>Datura genome reveals duplications of psychoactive alkaloid biosynthetic genes and high mutation rate following tissue culture.</title>
        <authorList>
            <person name="Rajewski A."/>
            <person name="Carter-House D."/>
            <person name="Stajich J."/>
            <person name="Litt A."/>
        </authorList>
    </citation>
    <scope>NUCLEOTIDE SEQUENCE [LARGE SCALE GENOMIC DNA]</scope>
    <source>
        <strain evidence="1">AR-01</strain>
    </source>
</reference>
<evidence type="ECO:0000313" key="2">
    <source>
        <dbReference type="Proteomes" id="UP000823775"/>
    </source>
</evidence>
<gene>
    <name evidence="1" type="ORF">HAX54_031222</name>
</gene>
<sequence>MVSGSTHSSPVTSMFFFGDSYVLRRPLRCLLRRPGLTSQVSVLANSCLVKITARFFVLLPECPDPLRVRSPANCVKPDLGARWVYSWKIRGHSHWTVEYK</sequence>
<comment type="caution">
    <text evidence="1">The sequence shown here is derived from an EMBL/GenBank/DDBJ whole genome shotgun (WGS) entry which is preliminary data.</text>
</comment>
<name>A0ABS8SBQ1_DATST</name>
<organism evidence="1 2">
    <name type="scientific">Datura stramonium</name>
    <name type="common">Jimsonweed</name>
    <name type="synonym">Common thornapple</name>
    <dbReference type="NCBI Taxonomy" id="4076"/>
    <lineage>
        <taxon>Eukaryota</taxon>
        <taxon>Viridiplantae</taxon>
        <taxon>Streptophyta</taxon>
        <taxon>Embryophyta</taxon>
        <taxon>Tracheophyta</taxon>
        <taxon>Spermatophyta</taxon>
        <taxon>Magnoliopsida</taxon>
        <taxon>eudicotyledons</taxon>
        <taxon>Gunneridae</taxon>
        <taxon>Pentapetalae</taxon>
        <taxon>asterids</taxon>
        <taxon>lamiids</taxon>
        <taxon>Solanales</taxon>
        <taxon>Solanaceae</taxon>
        <taxon>Solanoideae</taxon>
        <taxon>Datureae</taxon>
        <taxon>Datura</taxon>
    </lineage>
</organism>
<accession>A0ABS8SBQ1</accession>
<protein>
    <submittedName>
        <fullName evidence="1">Uncharacterized protein</fullName>
    </submittedName>
</protein>
<dbReference type="EMBL" id="JACEIK010000394">
    <property type="protein sequence ID" value="MCD7456305.1"/>
    <property type="molecule type" value="Genomic_DNA"/>
</dbReference>
<proteinExistence type="predicted"/>
<keyword evidence="2" id="KW-1185">Reference proteome</keyword>
<dbReference type="Proteomes" id="UP000823775">
    <property type="component" value="Unassembled WGS sequence"/>
</dbReference>